<reference evidence="2" key="1">
    <citation type="journal article" date="2023" name="Front. Plant Sci.">
        <title>Chromosomal-level genome assembly of Melastoma candidum provides insights into trichome evolution.</title>
        <authorList>
            <person name="Zhong Y."/>
            <person name="Wu W."/>
            <person name="Sun C."/>
            <person name="Zou P."/>
            <person name="Liu Y."/>
            <person name="Dai S."/>
            <person name="Zhou R."/>
        </authorList>
    </citation>
    <scope>NUCLEOTIDE SEQUENCE [LARGE SCALE GENOMIC DNA]</scope>
</reference>
<organism evidence="1 2">
    <name type="scientific">Melastoma candidum</name>
    <dbReference type="NCBI Taxonomy" id="119954"/>
    <lineage>
        <taxon>Eukaryota</taxon>
        <taxon>Viridiplantae</taxon>
        <taxon>Streptophyta</taxon>
        <taxon>Embryophyta</taxon>
        <taxon>Tracheophyta</taxon>
        <taxon>Spermatophyta</taxon>
        <taxon>Magnoliopsida</taxon>
        <taxon>eudicotyledons</taxon>
        <taxon>Gunneridae</taxon>
        <taxon>Pentapetalae</taxon>
        <taxon>rosids</taxon>
        <taxon>malvids</taxon>
        <taxon>Myrtales</taxon>
        <taxon>Melastomataceae</taxon>
        <taxon>Melastomatoideae</taxon>
        <taxon>Melastomateae</taxon>
        <taxon>Melastoma</taxon>
    </lineage>
</organism>
<sequence>MLCGGGVGFEIPFAREKPTSGHSITGLFFVLQASFGYTGAVVGDREALIAGLPSLSISLNWKKETSQENDFKDAVSVGLPLIDSAIEDIEKGIFPQSCALKGEIPTSPQQTRVSKY</sequence>
<protein>
    <submittedName>
        <fullName evidence="1">Uncharacterized protein</fullName>
    </submittedName>
</protein>
<keyword evidence="2" id="KW-1185">Reference proteome</keyword>
<evidence type="ECO:0000313" key="1">
    <source>
        <dbReference type="EMBL" id="KAI4330690.1"/>
    </source>
</evidence>
<gene>
    <name evidence="1" type="ORF">MLD38_028950</name>
</gene>
<name>A0ACB9N3E5_9MYRT</name>
<dbReference type="Proteomes" id="UP001057402">
    <property type="component" value="Chromosome 8"/>
</dbReference>
<comment type="caution">
    <text evidence="1">The sequence shown here is derived from an EMBL/GenBank/DDBJ whole genome shotgun (WGS) entry which is preliminary data.</text>
</comment>
<accession>A0ACB9N3E5</accession>
<dbReference type="EMBL" id="CM042887">
    <property type="protein sequence ID" value="KAI4330690.1"/>
    <property type="molecule type" value="Genomic_DNA"/>
</dbReference>
<evidence type="ECO:0000313" key="2">
    <source>
        <dbReference type="Proteomes" id="UP001057402"/>
    </source>
</evidence>
<proteinExistence type="predicted"/>